<proteinExistence type="predicted"/>
<dbReference type="Proteomes" id="UP000499080">
    <property type="component" value="Unassembled WGS sequence"/>
</dbReference>
<comment type="caution">
    <text evidence="1">The sequence shown here is derived from an EMBL/GenBank/DDBJ whole genome shotgun (WGS) entry which is preliminary data.</text>
</comment>
<gene>
    <name evidence="1" type="ORF">AVEN_194639_1</name>
</gene>
<evidence type="ECO:0000313" key="1">
    <source>
        <dbReference type="EMBL" id="GBL75462.1"/>
    </source>
</evidence>
<protein>
    <submittedName>
        <fullName evidence="1">Uncharacterized protein</fullName>
    </submittedName>
</protein>
<dbReference type="OrthoDB" id="7473794at2759"/>
<accession>A0A4Y2A6M7</accession>
<dbReference type="EMBL" id="BGPR01000007">
    <property type="protein sequence ID" value="GBL75462.1"/>
    <property type="molecule type" value="Genomic_DNA"/>
</dbReference>
<keyword evidence="2" id="KW-1185">Reference proteome</keyword>
<name>A0A4Y2A6M7_ARAVE</name>
<sequence>MPGKPSENMVGRPVDEFKLEAFIKVCNFLDKKDYCQCLLSDLIDRPVSAGRAERAFTKAAALVNFLPQILKNYPSISKLQEIIQRILFASDLVAFSEISKYETSVTMNTSSEVQDNEFVQFVFDNADHNNRTVDGHGTFHVMGRVQFVTDSSAVQTSFCIPRPKITPTGKVFGKFEFILMLLTIGLRTLD</sequence>
<evidence type="ECO:0000313" key="2">
    <source>
        <dbReference type="Proteomes" id="UP000499080"/>
    </source>
</evidence>
<dbReference type="AlphaFoldDB" id="A0A4Y2A6M7"/>
<organism evidence="1 2">
    <name type="scientific">Araneus ventricosus</name>
    <name type="common">Orbweaver spider</name>
    <name type="synonym">Epeira ventricosa</name>
    <dbReference type="NCBI Taxonomy" id="182803"/>
    <lineage>
        <taxon>Eukaryota</taxon>
        <taxon>Metazoa</taxon>
        <taxon>Ecdysozoa</taxon>
        <taxon>Arthropoda</taxon>
        <taxon>Chelicerata</taxon>
        <taxon>Arachnida</taxon>
        <taxon>Araneae</taxon>
        <taxon>Araneomorphae</taxon>
        <taxon>Entelegynae</taxon>
        <taxon>Araneoidea</taxon>
        <taxon>Araneidae</taxon>
        <taxon>Araneus</taxon>
    </lineage>
</organism>
<reference evidence="1 2" key="1">
    <citation type="journal article" date="2019" name="Sci. Rep.">
        <title>Orb-weaving spider Araneus ventricosus genome elucidates the spidroin gene catalogue.</title>
        <authorList>
            <person name="Kono N."/>
            <person name="Nakamura H."/>
            <person name="Ohtoshi R."/>
            <person name="Moran D.A.P."/>
            <person name="Shinohara A."/>
            <person name="Yoshida Y."/>
            <person name="Fujiwara M."/>
            <person name="Mori M."/>
            <person name="Tomita M."/>
            <person name="Arakawa K."/>
        </authorList>
    </citation>
    <scope>NUCLEOTIDE SEQUENCE [LARGE SCALE GENOMIC DNA]</scope>
</reference>